<keyword evidence="6 8" id="KW-1133">Transmembrane helix</keyword>
<keyword evidence="7 8" id="KW-0472">Membrane</keyword>
<comment type="caution">
    <text evidence="9">The sequence shown here is derived from an EMBL/GenBank/DDBJ whole genome shotgun (WGS) entry which is preliminary data.</text>
</comment>
<evidence type="ECO:0000256" key="4">
    <source>
        <dbReference type="ARBA" id="ARBA00022475"/>
    </source>
</evidence>
<comment type="similarity">
    <text evidence="2">Belongs to the AzlC family.</text>
</comment>
<dbReference type="GO" id="GO:1903785">
    <property type="term" value="P:L-valine transmembrane transport"/>
    <property type="evidence" value="ECO:0007669"/>
    <property type="project" value="TreeGrafter"/>
</dbReference>
<feature type="transmembrane region" description="Helical" evidence="8">
    <location>
        <begin position="170"/>
        <end position="201"/>
    </location>
</feature>
<keyword evidence="4" id="KW-1003">Cell membrane</keyword>
<evidence type="ECO:0000313" key="9">
    <source>
        <dbReference type="EMBL" id="EMT53660.1"/>
    </source>
</evidence>
<dbReference type="STRING" id="1300222.I532_06590"/>
<evidence type="ECO:0000256" key="5">
    <source>
        <dbReference type="ARBA" id="ARBA00022692"/>
    </source>
</evidence>
<dbReference type="PANTHER" id="PTHR34979">
    <property type="entry name" value="INNER MEMBRANE PROTEIN YGAZ"/>
    <property type="match status" value="1"/>
</dbReference>
<comment type="subcellular location">
    <subcellularLocation>
        <location evidence="1">Cell membrane</location>
        <topology evidence="1">Multi-pass membrane protein</topology>
    </subcellularLocation>
</comment>
<protein>
    <submittedName>
        <fullName evidence="9">AzlC family protein</fullName>
    </submittedName>
</protein>
<name>M8EDX2_9BACL</name>
<evidence type="ECO:0000256" key="7">
    <source>
        <dbReference type="ARBA" id="ARBA00023136"/>
    </source>
</evidence>
<dbReference type="RefSeq" id="WP_003387170.1">
    <property type="nucleotide sequence ID" value="NZ_APBN01000002.1"/>
</dbReference>
<feature type="transmembrane region" description="Helical" evidence="8">
    <location>
        <begin position="208"/>
        <end position="224"/>
    </location>
</feature>
<dbReference type="PANTHER" id="PTHR34979:SF1">
    <property type="entry name" value="INNER MEMBRANE PROTEIN YGAZ"/>
    <property type="match status" value="1"/>
</dbReference>
<keyword evidence="5 8" id="KW-0812">Transmembrane</keyword>
<evidence type="ECO:0000256" key="2">
    <source>
        <dbReference type="ARBA" id="ARBA00010735"/>
    </source>
</evidence>
<feature type="transmembrane region" description="Helical" evidence="8">
    <location>
        <begin position="132"/>
        <end position="158"/>
    </location>
</feature>
<dbReference type="Pfam" id="PF03591">
    <property type="entry name" value="AzlC"/>
    <property type="match status" value="1"/>
</dbReference>
<dbReference type="GeneID" id="89500172"/>
<evidence type="ECO:0000256" key="3">
    <source>
        <dbReference type="ARBA" id="ARBA00022448"/>
    </source>
</evidence>
<dbReference type="AlphaFoldDB" id="M8EDX2"/>
<dbReference type="GO" id="GO:0005886">
    <property type="term" value="C:plasma membrane"/>
    <property type="evidence" value="ECO:0007669"/>
    <property type="project" value="UniProtKB-SubCell"/>
</dbReference>
<feature type="transmembrane region" description="Helical" evidence="8">
    <location>
        <begin position="20"/>
        <end position="40"/>
    </location>
</feature>
<dbReference type="PATRIC" id="fig|1300222.3.peg.1352"/>
<accession>M8EDX2</accession>
<evidence type="ECO:0000256" key="1">
    <source>
        <dbReference type="ARBA" id="ARBA00004651"/>
    </source>
</evidence>
<gene>
    <name evidence="9" type="ORF">I532_06590</name>
</gene>
<reference evidence="9 10" key="1">
    <citation type="submission" date="2013-03" db="EMBL/GenBank/DDBJ databases">
        <title>Assembly of a new bacterial strain Brevibacillus borstelensis AK1.</title>
        <authorList>
            <person name="Rajan I."/>
            <person name="PoliReddy D."/>
            <person name="Sugumar T."/>
            <person name="Rathinam K."/>
            <person name="Alqarawi S."/>
            <person name="Khalil A.B."/>
            <person name="Sivakumar N."/>
        </authorList>
    </citation>
    <scope>NUCLEOTIDE SEQUENCE [LARGE SCALE GENOMIC DNA]</scope>
    <source>
        <strain evidence="9 10">AK1</strain>
    </source>
</reference>
<evidence type="ECO:0000313" key="10">
    <source>
        <dbReference type="Proteomes" id="UP000012081"/>
    </source>
</evidence>
<keyword evidence="10" id="KW-1185">Reference proteome</keyword>
<evidence type="ECO:0000256" key="8">
    <source>
        <dbReference type="SAM" id="Phobius"/>
    </source>
</evidence>
<dbReference type="OrthoDB" id="3177005at2"/>
<sequence length="242" mass="26593">MNEQQQMASWKQGIRDSVPVGMSFLVFGGIFGMLALQTGMSTAESVWMSFFVHAGSSQFAVLPMLVEGAGFWTMVMVTFFMNSRHFLMAMSLAPYYSRQNKRFADLIAFFLSDEQYAITYNRIQQYGFDKSYILSVSLFLHLFWALGTWLGSLFGYLLPDPQRFGLEYSFTAMFLALSVGMLSSPIRVAIFLGCGAVACLLSMASTSGLHVLGAGLLAFAVGFIRKPADGGKGAQGEERKAG</sequence>
<dbReference type="InterPro" id="IPR011606">
    <property type="entry name" value="Brnchd-chn_aa_trnsp_permease"/>
</dbReference>
<proteinExistence type="inferred from homology"/>
<dbReference type="Proteomes" id="UP000012081">
    <property type="component" value="Unassembled WGS sequence"/>
</dbReference>
<dbReference type="EMBL" id="APBN01000002">
    <property type="protein sequence ID" value="EMT53660.1"/>
    <property type="molecule type" value="Genomic_DNA"/>
</dbReference>
<feature type="transmembrane region" description="Helical" evidence="8">
    <location>
        <begin position="60"/>
        <end position="81"/>
    </location>
</feature>
<evidence type="ECO:0000256" key="6">
    <source>
        <dbReference type="ARBA" id="ARBA00022989"/>
    </source>
</evidence>
<organism evidence="9 10">
    <name type="scientific">Brevibacillus borstelensis AK1</name>
    <dbReference type="NCBI Taxonomy" id="1300222"/>
    <lineage>
        <taxon>Bacteria</taxon>
        <taxon>Bacillati</taxon>
        <taxon>Bacillota</taxon>
        <taxon>Bacilli</taxon>
        <taxon>Bacillales</taxon>
        <taxon>Paenibacillaceae</taxon>
        <taxon>Brevibacillus</taxon>
    </lineage>
</organism>
<keyword evidence="3" id="KW-0813">Transport</keyword>